<sequence>MDTPIPNNVADDNVSSVDALTGTQRSVLPDTYPQVEDALWEDEPDYNLTDAPAFAHKPVRKRKSASKKIFLAQSSPTLRKFTTKNKDNIKEDVPPLITIDRNRVRREIQDGAAFTWQYVFDVVGTALHLLRKPLAGLLFVYIFAFLLTQVSSAFRTAFAPICWVPFISRSPLCRTIPPSPNVPRWADYPKLVETESSTFEKLLDESVENAGLSLDIKKAEMATSDLVTLVKFSHLKSKDRLAEHLETFIDDSKKTGRALQRLSSRVNGAVDSVTAVNEHALQTIQDAQSLKTSLSFTSLILWPISKGVVTQTVVADTFVDAMSVLETQISRIRLEAEAAAMHLNNLEQSLVTMHELLIRENFTLTKEKEELLAELWTKIGGNRKKLKGVNNHLQLLVHMGDWRKRAQVYVVATMQALDAMSEDMEDLRERVAKPELIGESVPPEVHMKSIQAGLERLKVDRRRAKEREEDSLRRVLILDGIED</sequence>
<dbReference type="Proteomes" id="UP001055072">
    <property type="component" value="Unassembled WGS sequence"/>
</dbReference>
<gene>
    <name evidence="1" type="ORF">BDY19DRAFT_955729</name>
</gene>
<proteinExistence type="predicted"/>
<comment type="caution">
    <text evidence="1">The sequence shown here is derived from an EMBL/GenBank/DDBJ whole genome shotgun (WGS) entry which is preliminary data.</text>
</comment>
<organism evidence="1 2">
    <name type="scientific">Irpex rosettiformis</name>
    <dbReference type="NCBI Taxonomy" id="378272"/>
    <lineage>
        <taxon>Eukaryota</taxon>
        <taxon>Fungi</taxon>
        <taxon>Dikarya</taxon>
        <taxon>Basidiomycota</taxon>
        <taxon>Agaricomycotina</taxon>
        <taxon>Agaricomycetes</taxon>
        <taxon>Polyporales</taxon>
        <taxon>Irpicaceae</taxon>
        <taxon>Irpex</taxon>
    </lineage>
</organism>
<protein>
    <submittedName>
        <fullName evidence="1">Uncharacterized protein</fullName>
    </submittedName>
</protein>
<reference evidence="1" key="1">
    <citation type="journal article" date="2021" name="Environ. Microbiol.">
        <title>Gene family expansions and transcriptome signatures uncover fungal adaptations to wood decay.</title>
        <authorList>
            <person name="Hage H."/>
            <person name="Miyauchi S."/>
            <person name="Viragh M."/>
            <person name="Drula E."/>
            <person name="Min B."/>
            <person name="Chaduli D."/>
            <person name="Navarro D."/>
            <person name="Favel A."/>
            <person name="Norest M."/>
            <person name="Lesage-Meessen L."/>
            <person name="Balint B."/>
            <person name="Merenyi Z."/>
            <person name="de Eugenio L."/>
            <person name="Morin E."/>
            <person name="Martinez A.T."/>
            <person name="Baldrian P."/>
            <person name="Stursova M."/>
            <person name="Martinez M.J."/>
            <person name="Novotny C."/>
            <person name="Magnuson J.K."/>
            <person name="Spatafora J.W."/>
            <person name="Maurice S."/>
            <person name="Pangilinan J."/>
            <person name="Andreopoulos W."/>
            <person name="LaButti K."/>
            <person name="Hundley H."/>
            <person name="Na H."/>
            <person name="Kuo A."/>
            <person name="Barry K."/>
            <person name="Lipzen A."/>
            <person name="Henrissat B."/>
            <person name="Riley R."/>
            <person name="Ahrendt S."/>
            <person name="Nagy L.G."/>
            <person name="Grigoriev I.V."/>
            <person name="Martin F."/>
            <person name="Rosso M.N."/>
        </authorList>
    </citation>
    <scope>NUCLEOTIDE SEQUENCE</scope>
    <source>
        <strain evidence="1">CBS 384.51</strain>
    </source>
</reference>
<accession>A0ACB8TZI0</accession>
<keyword evidence="2" id="KW-1185">Reference proteome</keyword>
<evidence type="ECO:0000313" key="2">
    <source>
        <dbReference type="Proteomes" id="UP001055072"/>
    </source>
</evidence>
<dbReference type="EMBL" id="MU274918">
    <property type="protein sequence ID" value="KAI0087425.1"/>
    <property type="molecule type" value="Genomic_DNA"/>
</dbReference>
<evidence type="ECO:0000313" key="1">
    <source>
        <dbReference type="EMBL" id="KAI0087425.1"/>
    </source>
</evidence>
<name>A0ACB8TZI0_9APHY</name>